<name>A0A6C0C3D3_9ZZZZ</name>
<evidence type="ECO:0008006" key="3">
    <source>
        <dbReference type="Google" id="ProtNLM"/>
    </source>
</evidence>
<reference evidence="2" key="1">
    <citation type="journal article" date="2020" name="Nature">
        <title>Giant virus diversity and host interactions through global metagenomics.</title>
        <authorList>
            <person name="Schulz F."/>
            <person name="Roux S."/>
            <person name="Paez-Espino D."/>
            <person name="Jungbluth S."/>
            <person name="Walsh D.A."/>
            <person name="Denef V.J."/>
            <person name="McMahon K.D."/>
            <person name="Konstantinidis K.T."/>
            <person name="Eloe-Fadrosh E.A."/>
            <person name="Kyrpides N.C."/>
            <person name="Woyke T."/>
        </authorList>
    </citation>
    <scope>NUCLEOTIDE SEQUENCE</scope>
    <source>
        <strain evidence="2">GVMAG-M-3300020182-84</strain>
    </source>
</reference>
<protein>
    <recommendedName>
        <fullName evidence="3">LamG-like jellyroll fold domain-containing protein</fullName>
    </recommendedName>
</protein>
<dbReference type="EMBL" id="MN739312">
    <property type="protein sequence ID" value="QHS98158.1"/>
    <property type="molecule type" value="Genomic_DNA"/>
</dbReference>
<keyword evidence="1" id="KW-0472">Membrane</keyword>
<dbReference type="InterPro" id="IPR013320">
    <property type="entry name" value="ConA-like_dom_sf"/>
</dbReference>
<proteinExistence type="predicted"/>
<organism evidence="2">
    <name type="scientific">viral metagenome</name>
    <dbReference type="NCBI Taxonomy" id="1070528"/>
    <lineage>
        <taxon>unclassified sequences</taxon>
        <taxon>metagenomes</taxon>
        <taxon>organismal metagenomes</taxon>
    </lineage>
</organism>
<feature type="transmembrane region" description="Helical" evidence="1">
    <location>
        <begin position="6"/>
        <end position="23"/>
    </location>
</feature>
<evidence type="ECO:0000313" key="2">
    <source>
        <dbReference type="EMBL" id="QHS98158.1"/>
    </source>
</evidence>
<sequence length="218" mass="24147">MNVTLVILGIVLIVLIYVIYQYITNVSQEISDYKNVTTSATSVTPEDLSSPNSTRYAHSIWVYVKKHSGECPFITFSDATGTAGTKLYLAANTPTLKYASVAASTAGESELIITDNFPIQKWVCLTISIDNQIVDVYMDGKLVKSAKYTHGTPSTWTLSSGSFDGYITKFKRWAEPLNPQKVYDIYMEGNGRSGILPAYGVDLSLFKDNIEQSKFTLF</sequence>
<keyword evidence="1" id="KW-1133">Transmembrane helix</keyword>
<dbReference type="AlphaFoldDB" id="A0A6C0C3D3"/>
<dbReference type="SUPFAM" id="SSF49899">
    <property type="entry name" value="Concanavalin A-like lectins/glucanases"/>
    <property type="match status" value="1"/>
</dbReference>
<keyword evidence="1" id="KW-0812">Transmembrane</keyword>
<evidence type="ECO:0000256" key="1">
    <source>
        <dbReference type="SAM" id="Phobius"/>
    </source>
</evidence>
<dbReference type="Pfam" id="PF13385">
    <property type="entry name" value="Laminin_G_3"/>
    <property type="match status" value="1"/>
</dbReference>
<dbReference type="Gene3D" id="2.60.120.200">
    <property type="match status" value="1"/>
</dbReference>
<accession>A0A6C0C3D3</accession>